<dbReference type="eggNOG" id="ENOG502QTBX">
    <property type="taxonomic scope" value="Eukaryota"/>
</dbReference>
<keyword evidence="4 5" id="KW-0804">Transcription</keyword>
<dbReference type="SUPFAM" id="SSF51445">
    <property type="entry name" value="(Trans)glycosidases"/>
    <property type="match status" value="1"/>
</dbReference>
<evidence type="ECO:0000256" key="1">
    <source>
        <dbReference type="ARBA" id="ARBA00005909"/>
    </source>
</evidence>
<feature type="region of interest" description="Disordered" evidence="6">
    <location>
        <begin position="119"/>
        <end position="158"/>
    </location>
</feature>
<dbReference type="GO" id="GO:0009742">
    <property type="term" value="P:brassinosteroid mediated signaling pathway"/>
    <property type="evidence" value="ECO:0007669"/>
    <property type="project" value="UniProtKB-UniRule"/>
</dbReference>
<feature type="compositionally biased region" description="Polar residues" evidence="6">
    <location>
        <begin position="40"/>
        <end position="58"/>
    </location>
</feature>
<keyword evidence="2 5" id="KW-0805">Transcription regulation</keyword>
<feature type="compositionally biased region" description="Basic and acidic residues" evidence="6">
    <location>
        <begin position="70"/>
        <end position="79"/>
    </location>
</feature>
<dbReference type="HOGENOM" id="CLU_961669_0_0_1"/>
<feature type="compositionally biased region" description="Acidic residues" evidence="6">
    <location>
        <begin position="12"/>
        <end position="29"/>
    </location>
</feature>
<evidence type="ECO:0000256" key="3">
    <source>
        <dbReference type="ARBA" id="ARBA00023125"/>
    </source>
</evidence>
<proteinExistence type="inferred from homology"/>
<dbReference type="AlphaFoldDB" id="D7MXE2"/>
<dbReference type="Gramene" id="Al_scaffold_0371_3">
    <property type="protein sequence ID" value="Al_scaffold_0371_3"/>
    <property type="gene ID" value="Al_scaffold_0371_3"/>
</dbReference>
<evidence type="ECO:0000313" key="9">
    <source>
        <dbReference type="Proteomes" id="UP000008694"/>
    </source>
</evidence>
<evidence type="ECO:0000256" key="5">
    <source>
        <dbReference type="RuleBase" id="RU369040"/>
    </source>
</evidence>
<dbReference type="GO" id="GO:0003677">
    <property type="term" value="F:DNA binding"/>
    <property type="evidence" value="ECO:0007669"/>
    <property type="project" value="UniProtKB-UniRule"/>
</dbReference>
<evidence type="ECO:0000256" key="6">
    <source>
        <dbReference type="SAM" id="MobiDB-lite"/>
    </source>
</evidence>
<dbReference type="GO" id="GO:0005634">
    <property type="term" value="C:nucleus"/>
    <property type="evidence" value="ECO:0007669"/>
    <property type="project" value="UniProtKB-SubCell"/>
</dbReference>
<dbReference type="GO" id="GO:0006351">
    <property type="term" value="P:DNA-templated transcription"/>
    <property type="evidence" value="ECO:0007669"/>
    <property type="project" value="InterPro"/>
</dbReference>
<reference evidence="9" key="1">
    <citation type="journal article" date="2011" name="Nat. Genet.">
        <title>The Arabidopsis lyrata genome sequence and the basis of rapid genome size change.</title>
        <authorList>
            <person name="Hu T.T."/>
            <person name="Pattyn P."/>
            <person name="Bakker E.G."/>
            <person name="Cao J."/>
            <person name="Cheng J.-F."/>
            <person name="Clark R.M."/>
            <person name="Fahlgren N."/>
            <person name="Fawcett J.A."/>
            <person name="Grimwood J."/>
            <person name="Gundlach H."/>
            <person name="Haberer G."/>
            <person name="Hollister J.D."/>
            <person name="Ossowski S."/>
            <person name="Ottilar R.P."/>
            <person name="Salamov A.A."/>
            <person name="Schneeberger K."/>
            <person name="Spannagl M."/>
            <person name="Wang X."/>
            <person name="Yang L."/>
            <person name="Nasrallah M.E."/>
            <person name="Bergelson J."/>
            <person name="Carrington J.C."/>
            <person name="Gaut B.S."/>
            <person name="Schmutz J."/>
            <person name="Mayer K.F.X."/>
            <person name="Van de Peer Y."/>
            <person name="Grigoriev I.V."/>
            <person name="Nordborg M."/>
            <person name="Weigel D."/>
            <person name="Guo Y.-L."/>
        </authorList>
    </citation>
    <scope>NUCLEOTIDE SEQUENCE [LARGE SCALE GENOMIC DNA]</scope>
    <source>
        <strain evidence="9">cv. MN47</strain>
    </source>
</reference>
<evidence type="ECO:0000256" key="4">
    <source>
        <dbReference type="ARBA" id="ARBA00023163"/>
    </source>
</evidence>
<keyword evidence="3 5" id="KW-0238">DNA-binding</keyword>
<keyword evidence="9" id="KW-1185">Reference proteome</keyword>
<feature type="compositionally biased region" description="Low complexity" evidence="6">
    <location>
        <begin position="130"/>
        <end position="146"/>
    </location>
</feature>
<dbReference type="InterPro" id="IPR033264">
    <property type="entry name" value="BZR"/>
</dbReference>
<organism evidence="9">
    <name type="scientific">Arabidopsis lyrata subsp. lyrata</name>
    <name type="common">Lyre-leaved rock-cress</name>
    <dbReference type="NCBI Taxonomy" id="81972"/>
    <lineage>
        <taxon>Eukaryota</taxon>
        <taxon>Viridiplantae</taxon>
        <taxon>Streptophyta</taxon>
        <taxon>Embryophyta</taxon>
        <taxon>Tracheophyta</taxon>
        <taxon>Spermatophyta</taxon>
        <taxon>Magnoliopsida</taxon>
        <taxon>eudicotyledons</taxon>
        <taxon>Gunneridae</taxon>
        <taxon>Pentapetalae</taxon>
        <taxon>rosids</taxon>
        <taxon>malvids</taxon>
        <taxon>Brassicales</taxon>
        <taxon>Brassicaceae</taxon>
        <taxon>Camelineae</taxon>
        <taxon>Arabidopsis</taxon>
    </lineage>
</organism>
<dbReference type="STRING" id="81972.D7MXE2"/>
<gene>
    <name evidence="8" type="ORF">ARALYDRAFT_655622</name>
</gene>
<dbReference type="InterPro" id="IPR017853">
    <property type="entry name" value="GH"/>
</dbReference>
<dbReference type="Proteomes" id="UP000008694">
    <property type="component" value="Unassembled WGS sequence"/>
</dbReference>
<name>D7MXE2_ARALL</name>
<evidence type="ECO:0000313" key="8">
    <source>
        <dbReference type="EMBL" id="EFH38792.1"/>
    </source>
</evidence>
<feature type="region of interest" description="Disordered" evidence="6">
    <location>
        <begin position="1"/>
        <end position="81"/>
    </location>
</feature>
<dbReference type="PANTHER" id="PTHR31506:SF4">
    <property type="entry name" value="BES1_BZR1 PLANT TRANSCRIPTION FACTOR N-TERMINAL DOMAIN-CONTAINING PROTEIN"/>
    <property type="match status" value="1"/>
</dbReference>
<dbReference type="GO" id="GO:0003700">
    <property type="term" value="F:DNA-binding transcription factor activity"/>
    <property type="evidence" value="ECO:0007669"/>
    <property type="project" value="UniProtKB-UniRule"/>
</dbReference>
<feature type="domain" description="BES1/BZR1 plant transcription factor N-terminal" evidence="7">
    <location>
        <begin position="65"/>
        <end position="188"/>
    </location>
</feature>
<dbReference type="Pfam" id="PF05687">
    <property type="entry name" value="BES1_N"/>
    <property type="match status" value="1"/>
</dbReference>
<evidence type="ECO:0000259" key="7">
    <source>
        <dbReference type="Pfam" id="PF05687"/>
    </source>
</evidence>
<comment type="similarity">
    <text evidence="1 5">Belongs to the BZR/LAT61 family.</text>
</comment>
<protein>
    <recommendedName>
        <fullName evidence="5">Protein BZR1 homolog</fullName>
    </recommendedName>
    <alternativeName>
        <fullName evidence="5">Protein BRASSINAZOLE-RESISTANT 1 homolog</fullName>
    </alternativeName>
</protein>
<dbReference type="InterPro" id="IPR008540">
    <property type="entry name" value="BES1_N"/>
</dbReference>
<feature type="compositionally biased region" description="Polar residues" evidence="6">
    <location>
        <begin position="120"/>
        <end position="129"/>
    </location>
</feature>
<comment type="function">
    <text evidence="5">Functions in brassinosteroid signaling. May function as transcriptional repressor.</text>
</comment>
<sequence length="290" mass="31186">MATDMQKLLGTSEEDDDEEMDMDVKEEDDGDRRNRDTRAASGSSNDEFMFQQSMQDQVGTPGGGGSRRSRPLEEKERTKLRERHRRAITARILGADINDVIAALAREAGWVVLPDGTTFPAKSQGTKPTGGSSAVAAGSSASHIASQQTSTPALRVVSSGRRSPVELSACRMKGVFTPASSPYDIFPTQSPELVGSVNKAEGLVGCSVDVINSKQILDIPPNLTEQDFSGTPYVPVYVMLPLGVINMKCELADRDGLVKHLRILKSIHVDGVKVDILHDTNPGPPESADL</sequence>
<evidence type="ECO:0000256" key="2">
    <source>
        <dbReference type="ARBA" id="ARBA00023015"/>
    </source>
</evidence>
<keyword evidence="5" id="KW-1070">Brassinosteroid signaling pathway</keyword>
<comment type="subcellular location">
    <subcellularLocation>
        <location evidence="5">Nucleus</location>
    </subcellularLocation>
</comment>
<dbReference type="PANTHER" id="PTHR31506">
    <property type="entry name" value="BES1/BZR1 HOMOLOG PROTEIN 3-RELATED"/>
    <property type="match status" value="1"/>
</dbReference>
<dbReference type="Gene3D" id="3.20.20.80">
    <property type="entry name" value="Glycosidases"/>
    <property type="match status" value="1"/>
</dbReference>
<accession>D7MXE2</accession>
<dbReference type="EMBL" id="GL348976">
    <property type="protein sequence ID" value="EFH38792.1"/>
    <property type="molecule type" value="Genomic_DNA"/>
</dbReference>
<feature type="non-terminal residue" evidence="8">
    <location>
        <position position="290"/>
    </location>
</feature>